<dbReference type="InterPro" id="IPR011009">
    <property type="entry name" value="Kinase-like_dom_sf"/>
</dbReference>
<dbReference type="EC" id="2.7.11.1" evidence="2"/>
<dbReference type="GO" id="GO:0004674">
    <property type="term" value="F:protein serine/threonine kinase activity"/>
    <property type="evidence" value="ECO:0007669"/>
    <property type="project" value="UniProtKB-KW"/>
</dbReference>
<keyword evidence="10 19" id="KW-0418">Kinase</keyword>
<evidence type="ECO:0000256" key="5">
    <source>
        <dbReference type="ARBA" id="ARBA00022679"/>
    </source>
</evidence>
<evidence type="ECO:0000256" key="10">
    <source>
        <dbReference type="ARBA" id="ARBA00022777"/>
    </source>
</evidence>
<dbReference type="Gene3D" id="2.60.120.430">
    <property type="entry name" value="Galactose-binding lectin"/>
    <property type="match status" value="1"/>
</dbReference>
<keyword evidence="7" id="KW-0732">Signal</keyword>
<evidence type="ECO:0000313" key="20">
    <source>
        <dbReference type="Proteomes" id="UP000634136"/>
    </source>
</evidence>
<comment type="catalytic activity">
    <reaction evidence="14">
        <text>L-threonyl-[protein] + ATP = O-phospho-L-threonyl-[protein] + ADP + H(+)</text>
        <dbReference type="Rhea" id="RHEA:46608"/>
        <dbReference type="Rhea" id="RHEA-COMP:11060"/>
        <dbReference type="Rhea" id="RHEA-COMP:11605"/>
        <dbReference type="ChEBI" id="CHEBI:15378"/>
        <dbReference type="ChEBI" id="CHEBI:30013"/>
        <dbReference type="ChEBI" id="CHEBI:30616"/>
        <dbReference type="ChEBI" id="CHEBI:61977"/>
        <dbReference type="ChEBI" id="CHEBI:456216"/>
        <dbReference type="EC" id="2.7.11.1"/>
    </reaction>
</comment>
<dbReference type="PRINTS" id="PR00019">
    <property type="entry name" value="LEURICHRPT"/>
</dbReference>
<evidence type="ECO:0000256" key="8">
    <source>
        <dbReference type="ARBA" id="ARBA00022737"/>
    </source>
</evidence>
<dbReference type="FunFam" id="3.30.200.20:FF:000394">
    <property type="entry name" value="Leucine-rich repeat receptor-like protein kinase"/>
    <property type="match status" value="1"/>
</dbReference>
<evidence type="ECO:0000256" key="15">
    <source>
        <dbReference type="ARBA" id="ARBA00048679"/>
    </source>
</evidence>
<keyword evidence="13 17" id="KW-0472">Membrane</keyword>
<dbReference type="FunFam" id="1.10.510.10:FF:000095">
    <property type="entry name" value="protein STRUBBELIG-RECEPTOR FAMILY 8"/>
    <property type="match status" value="1"/>
</dbReference>
<dbReference type="PANTHER" id="PTHR45631">
    <property type="entry name" value="OS07G0107800 PROTEIN-RELATED"/>
    <property type="match status" value="1"/>
</dbReference>
<feature type="transmembrane region" description="Helical" evidence="17">
    <location>
        <begin position="500"/>
        <end position="522"/>
    </location>
</feature>
<comment type="caution">
    <text evidence="19">The sequence shown here is derived from an EMBL/GenBank/DDBJ whole genome shotgun (WGS) entry which is preliminary data.</text>
</comment>
<dbReference type="Pfam" id="PF07714">
    <property type="entry name" value="PK_Tyr_Ser-Thr"/>
    <property type="match status" value="1"/>
</dbReference>
<dbReference type="InterPro" id="IPR017441">
    <property type="entry name" value="Protein_kinase_ATP_BS"/>
</dbReference>
<evidence type="ECO:0000256" key="12">
    <source>
        <dbReference type="ARBA" id="ARBA00022989"/>
    </source>
</evidence>
<evidence type="ECO:0000256" key="1">
    <source>
        <dbReference type="ARBA" id="ARBA00004167"/>
    </source>
</evidence>
<dbReference type="GO" id="GO:0016020">
    <property type="term" value="C:membrane"/>
    <property type="evidence" value="ECO:0007669"/>
    <property type="project" value="UniProtKB-SubCell"/>
</dbReference>
<evidence type="ECO:0000256" key="11">
    <source>
        <dbReference type="ARBA" id="ARBA00022840"/>
    </source>
</evidence>
<evidence type="ECO:0000256" key="2">
    <source>
        <dbReference type="ARBA" id="ARBA00012513"/>
    </source>
</evidence>
<dbReference type="Pfam" id="PF13855">
    <property type="entry name" value="LRR_8"/>
    <property type="match status" value="1"/>
</dbReference>
<keyword evidence="6 17" id="KW-0812">Transmembrane</keyword>
<keyword evidence="9 16" id="KW-0547">Nucleotide-binding</keyword>
<dbReference type="PANTHER" id="PTHR45631:SF212">
    <property type="entry name" value="PROTEIN KINASE DOMAIN-CONTAINING PROTEIN"/>
    <property type="match status" value="1"/>
</dbReference>
<evidence type="ECO:0000256" key="17">
    <source>
        <dbReference type="SAM" id="Phobius"/>
    </source>
</evidence>
<dbReference type="InterPro" id="IPR024788">
    <property type="entry name" value="Malectin-like_Carb-bd_dom"/>
</dbReference>
<evidence type="ECO:0000256" key="13">
    <source>
        <dbReference type="ARBA" id="ARBA00023136"/>
    </source>
</evidence>
<dbReference type="FunFam" id="3.80.10.10:FF:000129">
    <property type="entry name" value="Leucine-rich repeat receptor-like kinase"/>
    <property type="match status" value="1"/>
</dbReference>
<evidence type="ECO:0000256" key="6">
    <source>
        <dbReference type="ARBA" id="ARBA00022692"/>
    </source>
</evidence>
<dbReference type="EMBL" id="JAAIUW010000009">
    <property type="protein sequence ID" value="KAF7814196.1"/>
    <property type="molecule type" value="Genomic_DNA"/>
</dbReference>
<dbReference type="InterPro" id="IPR000719">
    <property type="entry name" value="Prot_kinase_dom"/>
</dbReference>
<dbReference type="InterPro" id="IPR032675">
    <property type="entry name" value="LRR_dom_sf"/>
</dbReference>
<accession>A0A834T2P1</accession>
<gene>
    <name evidence="19" type="ORF">G2W53_028165</name>
</gene>
<feature type="binding site" evidence="16">
    <location>
        <position position="583"/>
    </location>
    <ligand>
        <name>ATP</name>
        <dbReference type="ChEBI" id="CHEBI:30616"/>
    </ligand>
</feature>
<sequence>MHDADFISIDCGAKENYMDETSGIWYDTDENYIQTGTNYVTSPDFLFQRNPTIDAQISTLRSFPEGQRNCYTLKPKQPTENNNKNINKYLIRAVFAYGNYDNKNQVPIFDIYLGVNYWATMRVGNASYIQYHDIIISHLPIEEDDNDSNMVQVCLVNTGQGTPFINTLELRPMFSNNSIYSYVSNSSTSLPLYVNGRADVGTQLPPTLVRYKDDVYDRLWNFYNYSNWYPLNTSAEISTGDSAYKVPPQVLQTAVQSLNRSYSISVNWTYGTTYQYLVFLHFAEIEKLPSAHKRIINVTIGDNDSFVQPLDYLKPITLSSNIPNKGYATFTISAAAESDAPPILNAFEIAHLVPQPNSPTHAQDINAMMEIKGTYDVSRISWQGDPCVPTNLAWDGLNCSSDKNPRIISLNLSSSKLTGQITTSFANLKNLELLDLSNNELTGQLPEFLANLPNLKLLNLTGNKLTGIIPKGLREKANLQLSVANNPGLCQTDSCKKHKFVIPLTASIAVLVIIVMVSLIIWRLRKKRLDQSQKTRFLKQKNQAFSYSQILRITNNFETTIGEGGFGKVYLGTLEDGTQVAVKILSSSSRQGYKEFQSEAQLLTIIHHKNLVSLIGYCNEDNVKALIYEYMDNGDLSQLLSEKNPNVLKWNERLQVAVDAAKGLEYLHNGCKTPIIHRDLKPSNILLNKSMLAKIADFGLSKAFQNDIDSHLSTQPAGTPGYIDPEFQRSGILNKKSDIYSFGIILLQLITGHPPIRRFEKISFIVDWVGPKIECGDIEGIVDSRLDAEFGVISAWKAIEIAMSCTASEPTQRPDISFILQELKECLALEMDNVKTYKKASSSSLSYIGHAESITIPSARNLNFGKSARDSGSGPDRSLNDKSLQQIEKEIRVGPKSTCVRKEERKNTYTEVILVVLEPLMLEPQFNPSHAVSIGRHGSPCQSNLEILYVFLMSTMASTSQAAQFQQSESRRNISKTFQGSISTDVLNSCHSCTSLSLYHRRS</sequence>
<dbReference type="AlphaFoldDB" id="A0A834T2P1"/>
<keyword evidence="4" id="KW-0433">Leucine-rich repeat</keyword>
<dbReference type="Pfam" id="PF12819">
    <property type="entry name" value="Malectin_like"/>
    <property type="match status" value="1"/>
</dbReference>
<name>A0A834T2P1_9FABA</name>
<reference evidence="19" key="1">
    <citation type="submission" date="2020-09" db="EMBL/GenBank/DDBJ databases">
        <title>Genome-Enabled Discovery of Anthraquinone Biosynthesis in Senna tora.</title>
        <authorList>
            <person name="Kang S.-H."/>
            <person name="Pandey R.P."/>
            <person name="Lee C.-M."/>
            <person name="Sim J.-S."/>
            <person name="Jeong J.-T."/>
            <person name="Choi B.-S."/>
            <person name="Jung M."/>
            <person name="Ginzburg D."/>
            <person name="Zhao K."/>
            <person name="Won S.Y."/>
            <person name="Oh T.-J."/>
            <person name="Yu Y."/>
            <person name="Kim N.-H."/>
            <person name="Lee O.R."/>
            <person name="Lee T.-H."/>
            <person name="Bashyal P."/>
            <person name="Kim T.-S."/>
            <person name="Lee W.-H."/>
            <person name="Kawkins C."/>
            <person name="Kim C.-K."/>
            <person name="Kim J.S."/>
            <person name="Ahn B.O."/>
            <person name="Rhee S.Y."/>
            <person name="Sohng J.K."/>
        </authorList>
    </citation>
    <scope>NUCLEOTIDE SEQUENCE</scope>
    <source>
        <tissue evidence="19">Leaf</tissue>
    </source>
</reference>
<evidence type="ECO:0000313" key="19">
    <source>
        <dbReference type="EMBL" id="KAF7814196.1"/>
    </source>
</evidence>
<comment type="subcellular location">
    <subcellularLocation>
        <location evidence="1">Membrane</location>
        <topology evidence="1">Single-pass membrane protein</topology>
    </subcellularLocation>
</comment>
<dbReference type="SUPFAM" id="SSF56112">
    <property type="entry name" value="Protein kinase-like (PK-like)"/>
    <property type="match status" value="1"/>
</dbReference>
<dbReference type="Gene3D" id="3.30.200.20">
    <property type="entry name" value="Phosphorylase Kinase, domain 1"/>
    <property type="match status" value="1"/>
</dbReference>
<dbReference type="SMART" id="SM00220">
    <property type="entry name" value="S_TKc"/>
    <property type="match status" value="1"/>
</dbReference>
<keyword evidence="11 16" id="KW-0067">ATP-binding</keyword>
<dbReference type="PROSITE" id="PS00107">
    <property type="entry name" value="PROTEIN_KINASE_ATP"/>
    <property type="match status" value="1"/>
</dbReference>
<dbReference type="Proteomes" id="UP000634136">
    <property type="component" value="Unassembled WGS sequence"/>
</dbReference>
<feature type="domain" description="Protein kinase" evidence="18">
    <location>
        <begin position="555"/>
        <end position="827"/>
    </location>
</feature>
<evidence type="ECO:0000256" key="3">
    <source>
        <dbReference type="ARBA" id="ARBA00022527"/>
    </source>
</evidence>
<dbReference type="PROSITE" id="PS50011">
    <property type="entry name" value="PROTEIN_KINASE_DOM"/>
    <property type="match status" value="1"/>
</dbReference>
<evidence type="ECO:0000256" key="14">
    <source>
        <dbReference type="ARBA" id="ARBA00047899"/>
    </source>
</evidence>
<dbReference type="PROSITE" id="PS51450">
    <property type="entry name" value="LRR"/>
    <property type="match status" value="1"/>
</dbReference>
<keyword evidence="19" id="KW-0675">Receptor</keyword>
<evidence type="ECO:0000259" key="18">
    <source>
        <dbReference type="PROSITE" id="PS50011"/>
    </source>
</evidence>
<dbReference type="Gene3D" id="1.10.510.10">
    <property type="entry name" value="Transferase(Phosphotransferase) domain 1"/>
    <property type="match status" value="1"/>
</dbReference>
<comment type="catalytic activity">
    <reaction evidence="15">
        <text>L-seryl-[protein] + ATP = O-phospho-L-seryl-[protein] + ADP + H(+)</text>
        <dbReference type="Rhea" id="RHEA:17989"/>
        <dbReference type="Rhea" id="RHEA-COMP:9863"/>
        <dbReference type="Rhea" id="RHEA-COMP:11604"/>
        <dbReference type="ChEBI" id="CHEBI:15378"/>
        <dbReference type="ChEBI" id="CHEBI:29999"/>
        <dbReference type="ChEBI" id="CHEBI:30616"/>
        <dbReference type="ChEBI" id="CHEBI:83421"/>
        <dbReference type="ChEBI" id="CHEBI:456216"/>
        <dbReference type="EC" id="2.7.11.1"/>
    </reaction>
</comment>
<dbReference type="InterPro" id="IPR001611">
    <property type="entry name" value="Leu-rich_rpt"/>
</dbReference>
<dbReference type="InterPro" id="IPR001245">
    <property type="entry name" value="Ser-Thr/Tyr_kinase_cat_dom"/>
</dbReference>
<keyword evidence="3" id="KW-0723">Serine/threonine-protein kinase</keyword>
<keyword evidence="8" id="KW-0677">Repeat</keyword>
<evidence type="ECO:0000256" key="16">
    <source>
        <dbReference type="PROSITE-ProRule" id="PRU10141"/>
    </source>
</evidence>
<keyword evidence="12 17" id="KW-1133">Transmembrane helix</keyword>
<keyword evidence="20" id="KW-1185">Reference proteome</keyword>
<dbReference type="CDD" id="cd14066">
    <property type="entry name" value="STKc_IRAK"/>
    <property type="match status" value="1"/>
</dbReference>
<dbReference type="PROSITE" id="PS00108">
    <property type="entry name" value="PROTEIN_KINASE_ST"/>
    <property type="match status" value="1"/>
</dbReference>
<keyword evidence="5" id="KW-0808">Transferase</keyword>
<evidence type="ECO:0000256" key="7">
    <source>
        <dbReference type="ARBA" id="ARBA00022729"/>
    </source>
</evidence>
<protein>
    <recommendedName>
        <fullName evidence="2">non-specific serine/threonine protein kinase</fullName>
        <ecNumber evidence="2">2.7.11.1</ecNumber>
    </recommendedName>
</protein>
<dbReference type="InterPro" id="IPR008271">
    <property type="entry name" value="Ser/Thr_kinase_AS"/>
</dbReference>
<dbReference type="Gene3D" id="3.80.10.10">
    <property type="entry name" value="Ribonuclease Inhibitor"/>
    <property type="match status" value="1"/>
</dbReference>
<organism evidence="19 20">
    <name type="scientific">Senna tora</name>
    <dbReference type="NCBI Taxonomy" id="362788"/>
    <lineage>
        <taxon>Eukaryota</taxon>
        <taxon>Viridiplantae</taxon>
        <taxon>Streptophyta</taxon>
        <taxon>Embryophyta</taxon>
        <taxon>Tracheophyta</taxon>
        <taxon>Spermatophyta</taxon>
        <taxon>Magnoliopsida</taxon>
        <taxon>eudicotyledons</taxon>
        <taxon>Gunneridae</taxon>
        <taxon>Pentapetalae</taxon>
        <taxon>rosids</taxon>
        <taxon>fabids</taxon>
        <taxon>Fabales</taxon>
        <taxon>Fabaceae</taxon>
        <taxon>Caesalpinioideae</taxon>
        <taxon>Cassia clade</taxon>
        <taxon>Senna</taxon>
    </lineage>
</organism>
<dbReference type="GO" id="GO:0005524">
    <property type="term" value="F:ATP binding"/>
    <property type="evidence" value="ECO:0007669"/>
    <property type="project" value="UniProtKB-UniRule"/>
</dbReference>
<evidence type="ECO:0000256" key="4">
    <source>
        <dbReference type="ARBA" id="ARBA00022614"/>
    </source>
</evidence>
<dbReference type="SUPFAM" id="SSF52058">
    <property type="entry name" value="L domain-like"/>
    <property type="match status" value="1"/>
</dbReference>
<dbReference type="OrthoDB" id="2017114at2759"/>
<proteinExistence type="predicted"/>
<evidence type="ECO:0000256" key="9">
    <source>
        <dbReference type="ARBA" id="ARBA00022741"/>
    </source>
</evidence>